<dbReference type="Proteomes" id="UP000199580">
    <property type="component" value="Unassembled WGS sequence"/>
</dbReference>
<organism evidence="2 3">
    <name type="scientific">Flavobacterium noncentrifugens</name>
    <dbReference type="NCBI Taxonomy" id="1128970"/>
    <lineage>
        <taxon>Bacteria</taxon>
        <taxon>Pseudomonadati</taxon>
        <taxon>Bacteroidota</taxon>
        <taxon>Flavobacteriia</taxon>
        <taxon>Flavobacteriales</taxon>
        <taxon>Flavobacteriaceae</taxon>
        <taxon>Flavobacterium</taxon>
    </lineage>
</organism>
<keyword evidence="1" id="KW-0812">Transmembrane</keyword>
<accession>A0A1G8S6E5</accession>
<evidence type="ECO:0000313" key="2">
    <source>
        <dbReference type="EMBL" id="SDJ24753.1"/>
    </source>
</evidence>
<keyword evidence="1" id="KW-0472">Membrane</keyword>
<reference evidence="2 3" key="1">
    <citation type="submission" date="2016-10" db="EMBL/GenBank/DDBJ databases">
        <authorList>
            <person name="de Groot N.N."/>
        </authorList>
    </citation>
    <scope>NUCLEOTIDE SEQUENCE [LARGE SCALE GENOMIC DNA]</scope>
    <source>
        <strain evidence="2 3">CGMCC 1.10076</strain>
    </source>
</reference>
<proteinExistence type="predicted"/>
<protein>
    <recommendedName>
        <fullName evidence="4">DoxX protein</fullName>
    </recommendedName>
</protein>
<feature type="transmembrane region" description="Helical" evidence="1">
    <location>
        <begin position="87"/>
        <end position="108"/>
    </location>
</feature>
<keyword evidence="3" id="KW-1185">Reference proteome</keyword>
<dbReference type="RefSeq" id="WP_091392366.1">
    <property type="nucleotide sequence ID" value="NZ_BKAI01000001.1"/>
</dbReference>
<gene>
    <name evidence="2" type="ORF">SAMN04487935_0423</name>
</gene>
<dbReference type="EMBL" id="FNEZ01000001">
    <property type="protein sequence ID" value="SDJ24753.1"/>
    <property type="molecule type" value="Genomic_DNA"/>
</dbReference>
<evidence type="ECO:0000256" key="1">
    <source>
        <dbReference type="SAM" id="Phobius"/>
    </source>
</evidence>
<evidence type="ECO:0000313" key="3">
    <source>
        <dbReference type="Proteomes" id="UP000199580"/>
    </source>
</evidence>
<feature type="transmembrane region" description="Helical" evidence="1">
    <location>
        <begin position="114"/>
        <end position="135"/>
    </location>
</feature>
<dbReference type="STRING" id="1128970.SAMN04487935_0423"/>
<keyword evidence="1" id="KW-1133">Transmembrane helix</keyword>
<name>A0A1G8S6E5_9FLAO</name>
<evidence type="ECO:0008006" key="4">
    <source>
        <dbReference type="Google" id="ProtNLM"/>
    </source>
</evidence>
<dbReference type="OrthoDB" id="676158at2"/>
<feature type="transmembrane region" description="Helical" evidence="1">
    <location>
        <begin position="59"/>
        <end position="80"/>
    </location>
</feature>
<sequence>MEKQFQLFLRLALSASYLSAVSDRFGYWGAPGTTGIAWGNWENFVNYTNSVVGFLPQQWGGFLAIAATVLEIILPVLLIVGYRLKYISMASGLLLLGFALAMTFSFGIKTPLDYSVFTAAVASFLLSTISPAYSIDNYLAKRRN</sequence>
<dbReference type="AlphaFoldDB" id="A0A1G8S6E5"/>